<dbReference type="AlphaFoldDB" id="A0A2N0Z7I0"/>
<evidence type="ECO:0000313" key="2">
    <source>
        <dbReference type="EMBL" id="PKG25466.1"/>
    </source>
</evidence>
<gene>
    <name evidence="2" type="ORF">CWS01_01075</name>
</gene>
<dbReference type="SMART" id="SM00914">
    <property type="entry name" value="IDEAL"/>
    <property type="match status" value="1"/>
</dbReference>
<dbReference type="EMBL" id="PISE01000003">
    <property type="protein sequence ID" value="PKG25466.1"/>
    <property type="molecule type" value="Genomic_DNA"/>
</dbReference>
<proteinExistence type="predicted"/>
<evidence type="ECO:0000313" key="3">
    <source>
        <dbReference type="Proteomes" id="UP000233375"/>
    </source>
</evidence>
<dbReference type="Proteomes" id="UP000233375">
    <property type="component" value="Unassembled WGS sequence"/>
</dbReference>
<dbReference type="RefSeq" id="WP_101175190.1">
    <property type="nucleotide sequence ID" value="NZ_PISE01000003.1"/>
</dbReference>
<name>A0A2N0Z7I0_9BACI</name>
<evidence type="ECO:0000259" key="1">
    <source>
        <dbReference type="SMART" id="SM00914"/>
    </source>
</evidence>
<sequence>MKEKSYTELTKLNAMKRKKAKTYVMDLYIDMLLSEIHLKIEKDNLMTLIDKAIDERNREKFNQLSIEFNQLCKRFGS</sequence>
<comment type="caution">
    <text evidence="2">The sequence shown here is derived from an EMBL/GenBank/DDBJ whole genome shotgun (WGS) entry which is preliminary data.</text>
</comment>
<dbReference type="Gene3D" id="4.10.810.10">
    <property type="entry name" value="Virus Scaffolding Protein, Chain A"/>
    <property type="match status" value="1"/>
</dbReference>
<keyword evidence="3" id="KW-1185">Reference proteome</keyword>
<feature type="domain" description="IDEAL" evidence="1">
    <location>
        <begin position="32"/>
        <end position="68"/>
    </location>
</feature>
<accession>A0A2N0Z7I0</accession>
<dbReference type="InterPro" id="IPR014957">
    <property type="entry name" value="IDEAL_dom"/>
</dbReference>
<protein>
    <recommendedName>
        <fullName evidence="1">IDEAL domain-containing protein</fullName>
    </recommendedName>
</protein>
<organism evidence="2 3">
    <name type="scientific">Niallia nealsonii</name>
    <dbReference type="NCBI Taxonomy" id="115979"/>
    <lineage>
        <taxon>Bacteria</taxon>
        <taxon>Bacillati</taxon>
        <taxon>Bacillota</taxon>
        <taxon>Bacilli</taxon>
        <taxon>Bacillales</taxon>
        <taxon>Bacillaceae</taxon>
        <taxon>Niallia</taxon>
    </lineage>
</organism>
<dbReference type="InterPro" id="IPR027393">
    <property type="entry name" value="Virus_scaffolding_prot_C"/>
</dbReference>
<reference evidence="2 3" key="1">
    <citation type="journal article" date="2003" name="Int. J. Syst. Evol. Microbiol.">
        <title>Bacillus nealsonii sp. nov., isolated from a spacecraft-assembly facility, whose spores are gamma-radiation resistant.</title>
        <authorList>
            <person name="Venkateswaran K."/>
            <person name="Kempf M."/>
            <person name="Chen F."/>
            <person name="Satomi M."/>
            <person name="Nicholson W."/>
            <person name="Kern R."/>
        </authorList>
    </citation>
    <scope>NUCLEOTIDE SEQUENCE [LARGE SCALE GENOMIC DNA]</scope>
    <source>
        <strain evidence="2 3">FO-92</strain>
    </source>
</reference>
<dbReference type="OrthoDB" id="2969764at2"/>
<dbReference type="Pfam" id="PF08858">
    <property type="entry name" value="IDEAL"/>
    <property type="match status" value="1"/>
</dbReference>